<evidence type="ECO:0008006" key="4">
    <source>
        <dbReference type="Google" id="ProtNLM"/>
    </source>
</evidence>
<proteinExistence type="predicted"/>
<accession>A0ABS5BM25</accession>
<sequence length="188" mass="19397">MRSLVFGLAALATVCASNAPARAGFIVTVSDQVTANPGGYIYEYTLTVDALSDLSATDFALDIAPGADLTNISIPTGWSVAYTSGDSLIYWFAPLDGSFDVSPGSSATFSFTSAFGPESKAYSSFGYNSGTGDFAFADGVVASPGSVPGVQPTPGPTALVMLASGLPVFLGWGWARRRAVQLDQSHSR</sequence>
<evidence type="ECO:0000256" key="1">
    <source>
        <dbReference type="SAM" id="SignalP"/>
    </source>
</evidence>
<evidence type="ECO:0000313" key="2">
    <source>
        <dbReference type="EMBL" id="MBP3954752.1"/>
    </source>
</evidence>
<name>A0ABS5BM25_9BACT</name>
<evidence type="ECO:0000313" key="3">
    <source>
        <dbReference type="Proteomes" id="UP000676565"/>
    </source>
</evidence>
<gene>
    <name evidence="2" type="ORF">J8F10_05570</name>
</gene>
<feature type="chain" id="PRO_5045953975" description="PEP-CTERM sorting domain-containing protein" evidence="1">
    <location>
        <begin position="24"/>
        <end position="188"/>
    </location>
</feature>
<protein>
    <recommendedName>
        <fullName evidence="4">PEP-CTERM sorting domain-containing protein</fullName>
    </recommendedName>
</protein>
<organism evidence="2 3">
    <name type="scientific">Gemmata palustris</name>
    <dbReference type="NCBI Taxonomy" id="2822762"/>
    <lineage>
        <taxon>Bacteria</taxon>
        <taxon>Pseudomonadati</taxon>
        <taxon>Planctomycetota</taxon>
        <taxon>Planctomycetia</taxon>
        <taxon>Gemmatales</taxon>
        <taxon>Gemmataceae</taxon>
        <taxon>Gemmata</taxon>
    </lineage>
</organism>
<keyword evidence="3" id="KW-1185">Reference proteome</keyword>
<comment type="caution">
    <text evidence="2">The sequence shown here is derived from an EMBL/GenBank/DDBJ whole genome shotgun (WGS) entry which is preliminary data.</text>
</comment>
<dbReference type="RefSeq" id="WP_210652868.1">
    <property type="nucleotide sequence ID" value="NZ_JAGKQQ010000001.1"/>
</dbReference>
<dbReference type="Proteomes" id="UP000676565">
    <property type="component" value="Unassembled WGS sequence"/>
</dbReference>
<feature type="signal peptide" evidence="1">
    <location>
        <begin position="1"/>
        <end position="23"/>
    </location>
</feature>
<dbReference type="EMBL" id="JAGKQQ010000001">
    <property type="protein sequence ID" value="MBP3954752.1"/>
    <property type="molecule type" value="Genomic_DNA"/>
</dbReference>
<keyword evidence="1" id="KW-0732">Signal</keyword>
<reference evidence="2 3" key="1">
    <citation type="submission" date="2021-04" db="EMBL/GenBank/DDBJ databases">
        <authorList>
            <person name="Ivanova A."/>
        </authorList>
    </citation>
    <scope>NUCLEOTIDE SEQUENCE [LARGE SCALE GENOMIC DNA]</scope>
    <source>
        <strain evidence="2 3">G18</strain>
    </source>
</reference>